<keyword evidence="2" id="KW-1185">Reference proteome</keyword>
<evidence type="ECO:0000313" key="1">
    <source>
        <dbReference type="EMBL" id="OEU18060.1"/>
    </source>
</evidence>
<dbReference type="InParanoid" id="A0A1E7FIR2"/>
<dbReference type="Proteomes" id="UP000095751">
    <property type="component" value="Unassembled WGS sequence"/>
</dbReference>
<sequence>MLTGDQNKRGMIRHPSGGSNKFLGVGALGVPVGFSEGEADRLALGVADGLALGEADGLALREGLGEADGLALGEALGEVDGLALGEALREAFREAERLALGEAIGEVIGGGGKVGEEIGVNDMDIIKKLLKTTLSSSFTVSARITLVYGPIESIGLALPTIE</sequence>
<gene>
    <name evidence="1" type="ORF">FRACYDRAFT_238493</name>
</gene>
<dbReference type="EMBL" id="KV784357">
    <property type="protein sequence ID" value="OEU18060.1"/>
    <property type="molecule type" value="Genomic_DNA"/>
</dbReference>
<reference evidence="1 2" key="1">
    <citation type="submission" date="2016-09" db="EMBL/GenBank/DDBJ databases">
        <title>Extensive genetic diversity and differential bi-allelic expression allows diatom success in the polar Southern Ocean.</title>
        <authorList>
            <consortium name="DOE Joint Genome Institute"/>
            <person name="Mock T."/>
            <person name="Otillar R.P."/>
            <person name="Strauss J."/>
            <person name="Dupont C."/>
            <person name="Frickenhaus S."/>
            <person name="Maumus F."/>
            <person name="Mcmullan M."/>
            <person name="Sanges R."/>
            <person name="Schmutz J."/>
            <person name="Toseland A."/>
            <person name="Valas R."/>
            <person name="Veluchamy A."/>
            <person name="Ward B.J."/>
            <person name="Allen A."/>
            <person name="Barry K."/>
            <person name="Falciatore A."/>
            <person name="Ferrante M."/>
            <person name="Fortunato A.E."/>
            <person name="Gloeckner G."/>
            <person name="Gruber A."/>
            <person name="Hipkin R."/>
            <person name="Janech M."/>
            <person name="Kroth P."/>
            <person name="Leese F."/>
            <person name="Lindquist E."/>
            <person name="Lyon B.R."/>
            <person name="Martin J."/>
            <person name="Mayer C."/>
            <person name="Parker M."/>
            <person name="Quesneville H."/>
            <person name="Raymond J."/>
            <person name="Uhlig C."/>
            <person name="Valentin K.U."/>
            <person name="Worden A.Z."/>
            <person name="Armbrust E.V."/>
            <person name="Bowler C."/>
            <person name="Green B."/>
            <person name="Moulton V."/>
            <person name="Van Oosterhout C."/>
            <person name="Grigoriev I."/>
        </authorList>
    </citation>
    <scope>NUCLEOTIDE SEQUENCE [LARGE SCALE GENOMIC DNA]</scope>
    <source>
        <strain evidence="1 2">CCMP1102</strain>
    </source>
</reference>
<proteinExistence type="predicted"/>
<organism evidence="1 2">
    <name type="scientific">Fragilariopsis cylindrus CCMP1102</name>
    <dbReference type="NCBI Taxonomy" id="635003"/>
    <lineage>
        <taxon>Eukaryota</taxon>
        <taxon>Sar</taxon>
        <taxon>Stramenopiles</taxon>
        <taxon>Ochrophyta</taxon>
        <taxon>Bacillariophyta</taxon>
        <taxon>Bacillariophyceae</taxon>
        <taxon>Bacillariophycidae</taxon>
        <taxon>Bacillariales</taxon>
        <taxon>Bacillariaceae</taxon>
        <taxon>Fragilariopsis</taxon>
    </lineage>
</organism>
<evidence type="ECO:0000313" key="2">
    <source>
        <dbReference type="Proteomes" id="UP000095751"/>
    </source>
</evidence>
<dbReference type="KEGG" id="fcy:FRACYDRAFT_238493"/>
<protein>
    <submittedName>
        <fullName evidence="1">Uncharacterized protein</fullName>
    </submittedName>
</protein>
<dbReference type="AlphaFoldDB" id="A0A1E7FIR2"/>
<name>A0A1E7FIR2_9STRA</name>
<accession>A0A1E7FIR2</accession>